<dbReference type="InterPro" id="IPR050914">
    <property type="entry name" value="snRNP_SmB/NAA38-like"/>
</dbReference>
<feature type="compositionally biased region" description="Polar residues" evidence="11">
    <location>
        <begin position="68"/>
        <end position="79"/>
    </location>
</feature>
<evidence type="ECO:0000256" key="7">
    <source>
        <dbReference type="ARBA" id="ARBA00023187"/>
    </source>
</evidence>
<evidence type="ECO:0000256" key="6">
    <source>
        <dbReference type="ARBA" id="ARBA00022884"/>
    </source>
</evidence>
<dbReference type="GO" id="GO:0003723">
    <property type="term" value="F:RNA binding"/>
    <property type="evidence" value="ECO:0007669"/>
    <property type="project" value="UniProtKB-KW"/>
</dbReference>
<dbReference type="GO" id="GO:0005682">
    <property type="term" value="C:U5 snRNP"/>
    <property type="evidence" value="ECO:0007669"/>
    <property type="project" value="TreeGrafter"/>
</dbReference>
<dbReference type="GO" id="GO:0070990">
    <property type="term" value="F:snRNP binding"/>
    <property type="evidence" value="ECO:0007669"/>
    <property type="project" value="TreeGrafter"/>
</dbReference>
<keyword evidence="9" id="KW-0687">Ribonucleoprotein</keyword>
<dbReference type="GO" id="GO:0071004">
    <property type="term" value="C:U2-type prespliceosome"/>
    <property type="evidence" value="ECO:0007669"/>
    <property type="project" value="TreeGrafter"/>
</dbReference>
<keyword evidence="8" id="KW-0539">Nucleus</keyword>
<keyword evidence="14" id="KW-1185">Reference proteome</keyword>
<dbReference type="AlphaFoldDB" id="A0A9P8PJY3"/>
<reference evidence="13" key="2">
    <citation type="submission" date="2021-01" db="EMBL/GenBank/DDBJ databases">
        <authorList>
            <person name="Schikora-Tamarit M.A."/>
        </authorList>
    </citation>
    <scope>NUCLEOTIDE SEQUENCE</scope>
    <source>
        <strain evidence="13">CBS2887</strain>
    </source>
</reference>
<dbReference type="EMBL" id="JAEUBG010005651">
    <property type="protein sequence ID" value="KAH3673406.1"/>
    <property type="molecule type" value="Genomic_DNA"/>
</dbReference>
<feature type="domain" description="Sm" evidence="12">
    <location>
        <begin position="5"/>
        <end position="105"/>
    </location>
</feature>
<dbReference type="InterPro" id="IPR047575">
    <property type="entry name" value="Sm"/>
</dbReference>
<protein>
    <recommendedName>
        <fullName evidence="10">Sm protein B</fullName>
    </recommendedName>
</protein>
<dbReference type="SMART" id="SM00651">
    <property type="entry name" value="Sm"/>
    <property type="match status" value="1"/>
</dbReference>
<dbReference type="PANTHER" id="PTHR10701">
    <property type="entry name" value="SMALL NUCLEAR RIBONUCLEOPROTEIN-ASSOCIATED PROTEIN B AND N"/>
    <property type="match status" value="1"/>
</dbReference>
<dbReference type="Proteomes" id="UP000774326">
    <property type="component" value="Unassembled WGS sequence"/>
</dbReference>
<dbReference type="PANTHER" id="PTHR10701:SF0">
    <property type="entry name" value="SMALL NUCLEAR RIBONUCLEOPROTEIN-ASSOCIATED PROTEIN B"/>
    <property type="match status" value="1"/>
</dbReference>
<keyword evidence="6" id="KW-0694">RNA-binding</keyword>
<evidence type="ECO:0000256" key="5">
    <source>
        <dbReference type="ARBA" id="ARBA00022664"/>
    </source>
</evidence>
<dbReference type="InterPro" id="IPR001163">
    <property type="entry name" value="Sm_dom_euk/arc"/>
</dbReference>
<proteinExistence type="inferred from homology"/>
<evidence type="ECO:0000259" key="12">
    <source>
        <dbReference type="PROSITE" id="PS52002"/>
    </source>
</evidence>
<evidence type="ECO:0000256" key="1">
    <source>
        <dbReference type="ARBA" id="ARBA00004123"/>
    </source>
</evidence>
<keyword evidence="7" id="KW-0508">mRNA splicing</keyword>
<dbReference type="GO" id="GO:0005686">
    <property type="term" value="C:U2 snRNP"/>
    <property type="evidence" value="ECO:0007669"/>
    <property type="project" value="TreeGrafter"/>
</dbReference>
<dbReference type="GO" id="GO:0000398">
    <property type="term" value="P:mRNA splicing, via spliceosome"/>
    <property type="evidence" value="ECO:0007669"/>
    <property type="project" value="TreeGrafter"/>
</dbReference>
<evidence type="ECO:0000256" key="9">
    <source>
        <dbReference type="ARBA" id="ARBA00023274"/>
    </source>
</evidence>
<accession>A0A9P8PJY3</accession>
<name>A0A9P8PJY3_WICPI</name>
<dbReference type="InterPro" id="IPR010920">
    <property type="entry name" value="LSM_dom_sf"/>
</dbReference>
<dbReference type="OrthoDB" id="2020720at2759"/>
<keyword evidence="4" id="KW-0963">Cytoplasm</keyword>
<feature type="region of interest" description="Disordered" evidence="11">
    <location>
        <begin position="57"/>
        <end position="79"/>
    </location>
</feature>
<evidence type="ECO:0000256" key="3">
    <source>
        <dbReference type="ARBA" id="ARBA00009123"/>
    </source>
</evidence>
<comment type="similarity">
    <text evidence="3">Belongs to the snRNP SmB/SmN family.</text>
</comment>
<comment type="caution">
    <text evidence="13">The sequence shown here is derived from an EMBL/GenBank/DDBJ whole genome shotgun (WGS) entry which is preliminary data.</text>
</comment>
<dbReference type="SUPFAM" id="SSF50182">
    <property type="entry name" value="Sm-like ribonucleoproteins"/>
    <property type="match status" value="1"/>
</dbReference>
<evidence type="ECO:0000256" key="2">
    <source>
        <dbReference type="ARBA" id="ARBA00004496"/>
    </source>
</evidence>
<dbReference type="CDD" id="cd01717">
    <property type="entry name" value="Sm_B"/>
    <property type="match status" value="1"/>
</dbReference>
<evidence type="ECO:0000313" key="14">
    <source>
        <dbReference type="Proteomes" id="UP000774326"/>
    </source>
</evidence>
<evidence type="ECO:0000256" key="11">
    <source>
        <dbReference type="SAM" id="MobiDB-lite"/>
    </source>
</evidence>
<keyword evidence="5" id="KW-0507">mRNA processing</keyword>
<evidence type="ECO:0000256" key="4">
    <source>
        <dbReference type="ARBA" id="ARBA00022490"/>
    </source>
</evidence>
<evidence type="ECO:0000256" key="8">
    <source>
        <dbReference type="ARBA" id="ARBA00023242"/>
    </source>
</evidence>
<dbReference type="PROSITE" id="PS52002">
    <property type="entry name" value="SM"/>
    <property type="match status" value="1"/>
</dbReference>
<evidence type="ECO:0000313" key="13">
    <source>
        <dbReference type="EMBL" id="KAH3673406.1"/>
    </source>
</evidence>
<comment type="subcellular location">
    <subcellularLocation>
        <location evidence="2">Cytoplasm</location>
    </subcellularLocation>
    <subcellularLocation>
        <location evidence="1">Nucleus</location>
    </subcellularLocation>
</comment>
<sequence length="260" mass="28391">MAVPSKKQRLSDIINYRIKVITLDSRQFVGELLSFDKHYNLVLSDCEEHRITKKSQLSLKDRSKAQAAGQSAPSESSLIQEEKRKLGLIILRGEHVISTTIEAPPSKPIAQLKTLKKGKGVIKPVTSTTTSAAAAASSTAKKPAVTGRVGKPAGGRSVFPGYGGAPRAPENGLVATGEAVTIGVILLRFESRFKWLLLLLLLLLEQVLDIGTEEAGLMEYKEVDEVDLEDCVTENSERFVEELVLLVRTELVPELLCILF</sequence>
<dbReference type="Gene3D" id="2.30.30.100">
    <property type="match status" value="1"/>
</dbReference>
<reference evidence="13" key="1">
    <citation type="journal article" date="2021" name="Open Biol.">
        <title>Shared evolutionary footprints suggest mitochondrial oxidative damage underlies multiple complex I losses in fungi.</title>
        <authorList>
            <person name="Schikora-Tamarit M.A."/>
            <person name="Marcet-Houben M."/>
            <person name="Nosek J."/>
            <person name="Gabaldon T."/>
        </authorList>
    </citation>
    <scope>NUCLEOTIDE SEQUENCE</scope>
    <source>
        <strain evidence="13">CBS2887</strain>
    </source>
</reference>
<organism evidence="13 14">
    <name type="scientific">Wickerhamomyces pijperi</name>
    <name type="common">Yeast</name>
    <name type="synonym">Pichia pijperi</name>
    <dbReference type="NCBI Taxonomy" id="599730"/>
    <lineage>
        <taxon>Eukaryota</taxon>
        <taxon>Fungi</taxon>
        <taxon>Dikarya</taxon>
        <taxon>Ascomycota</taxon>
        <taxon>Saccharomycotina</taxon>
        <taxon>Saccharomycetes</taxon>
        <taxon>Phaffomycetales</taxon>
        <taxon>Wickerhamomycetaceae</taxon>
        <taxon>Wickerhamomyces</taxon>
    </lineage>
</organism>
<dbReference type="GO" id="GO:0005687">
    <property type="term" value="C:U4 snRNP"/>
    <property type="evidence" value="ECO:0007669"/>
    <property type="project" value="TreeGrafter"/>
</dbReference>
<evidence type="ECO:0000256" key="10">
    <source>
        <dbReference type="ARBA" id="ARBA00041355"/>
    </source>
</evidence>
<dbReference type="GO" id="GO:0005685">
    <property type="term" value="C:U1 snRNP"/>
    <property type="evidence" value="ECO:0007669"/>
    <property type="project" value="TreeGrafter"/>
</dbReference>
<gene>
    <name evidence="13" type="ORF">WICPIJ_009794</name>
</gene>
<dbReference type="GO" id="GO:0005737">
    <property type="term" value="C:cytoplasm"/>
    <property type="evidence" value="ECO:0007669"/>
    <property type="project" value="UniProtKB-SubCell"/>
</dbReference>
<dbReference type="Pfam" id="PF01423">
    <property type="entry name" value="LSM"/>
    <property type="match status" value="1"/>
</dbReference>
<dbReference type="GO" id="GO:0046540">
    <property type="term" value="C:U4/U6 x U5 tri-snRNP complex"/>
    <property type="evidence" value="ECO:0007669"/>
    <property type="project" value="TreeGrafter"/>
</dbReference>
<dbReference type="GO" id="GO:0071013">
    <property type="term" value="C:catalytic step 2 spliceosome"/>
    <property type="evidence" value="ECO:0007669"/>
    <property type="project" value="TreeGrafter"/>
</dbReference>